<dbReference type="AlphaFoldDB" id="A0AAD7UTA8"/>
<evidence type="ECO:0000256" key="1">
    <source>
        <dbReference type="SAM" id="MobiDB-lite"/>
    </source>
</evidence>
<reference evidence="2 3" key="1">
    <citation type="submission" date="2023-03" db="EMBL/GenBank/DDBJ databases">
        <title>Genome sequence of Lichtheimia ornata CBS 291.66.</title>
        <authorList>
            <person name="Mohabir J.T."/>
            <person name="Shea T.P."/>
            <person name="Kurbessoian T."/>
            <person name="Berby B."/>
            <person name="Fontaine J."/>
            <person name="Livny J."/>
            <person name="Gnirke A."/>
            <person name="Stajich J.E."/>
            <person name="Cuomo C.A."/>
        </authorList>
    </citation>
    <scope>NUCLEOTIDE SEQUENCE [LARGE SCALE GENOMIC DNA]</scope>
    <source>
        <strain evidence="2">CBS 291.66</strain>
    </source>
</reference>
<protein>
    <submittedName>
        <fullName evidence="2">Uncharacterized protein</fullName>
    </submittedName>
</protein>
<feature type="region of interest" description="Disordered" evidence="1">
    <location>
        <begin position="1"/>
        <end position="44"/>
    </location>
</feature>
<accession>A0AAD7UTA8</accession>
<gene>
    <name evidence="2" type="ORF">O0I10_011656</name>
</gene>
<dbReference type="EMBL" id="JARTCD010000096">
    <property type="protein sequence ID" value="KAJ8652711.1"/>
    <property type="molecule type" value="Genomic_DNA"/>
</dbReference>
<evidence type="ECO:0000313" key="3">
    <source>
        <dbReference type="Proteomes" id="UP001234581"/>
    </source>
</evidence>
<sequence>MSQQQGPKAAQPDGASPAAPDPNAPAAPAAPADPEKHEAASSAIRTIDECKPKCQSQIGDNLFDCMIKCRYG</sequence>
<name>A0AAD7UTA8_9FUNG</name>
<feature type="compositionally biased region" description="Low complexity" evidence="1">
    <location>
        <begin position="9"/>
        <end position="18"/>
    </location>
</feature>
<organism evidence="2 3">
    <name type="scientific">Lichtheimia ornata</name>
    <dbReference type="NCBI Taxonomy" id="688661"/>
    <lineage>
        <taxon>Eukaryota</taxon>
        <taxon>Fungi</taxon>
        <taxon>Fungi incertae sedis</taxon>
        <taxon>Mucoromycota</taxon>
        <taxon>Mucoromycotina</taxon>
        <taxon>Mucoromycetes</taxon>
        <taxon>Mucorales</taxon>
        <taxon>Lichtheimiaceae</taxon>
        <taxon>Lichtheimia</taxon>
    </lineage>
</organism>
<dbReference type="Proteomes" id="UP001234581">
    <property type="component" value="Unassembled WGS sequence"/>
</dbReference>
<comment type="caution">
    <text evidence="2">The sequence shown here is derived from an EMBL/GenBank/DDBJ whole genome shotgun (WGS) entry which is preliminary data.</text>
</comment>
<evidence type="ECO:0000313" key="2">
    <source>
        <dbReference type="EMBL" id="KAJ8652711.1"/>
    </source>
</evidence>
<keyword evidence="3" id="KW-1185">Reference proteome</keyword>
<proteinExistence type="predicted"/>
<dbReference type="RefSeq" id="XP_058337625.1">
    <property type="nucleotide sequence ID" value="XM_058491620.1"/>
</dbReference>
<dbReference type="GeneID" id="83219056"/>